<evidence type="ECO:0000313" key="2">
    <source>
        <dbReference type="Proteomes" id="UP000433652"/>
    </source>
</evidence>
<evidence type="ECO:0000313" key="1">
    <source>
        <dbReference type="EMBL" id="MXO58036.1"/>
    </source>
</evidence>
<dbReference type="RefSeq" id="WP_201290838.1">
    <property type="nucleotide sequence ID" value="NZ_WTYM01000021.1"/>
</dbReference>
<sequence>MADKPIRYHGKGFSLRGEKNRLVLPTTLRKDVIASSAGERLLLLTKHPDWECLMGFGLSHTETFDEWLDSEQERATRLGRDFNRGAMSMALYGYEDLPFDQSGRFVLSADLLETGKIGDEVYFQGAGEYFTMWAPEELYKMDGAFEGAKVSCRRLQAEAHKGKRK</sequence>
<dbReference type="CDD" id="cd16321">
    <property type="entry name" value="MraZ_C"/>
    <property type="match status" value="1"/>
</dbReference>
<accession>A0A6I4SSV0</accession>
<protein>
    <submittedName>
        <fullName evidence="1">Division/cell wall cluster transcriptional repressor MraZ</fullName>
    </submittedName>
</protein>
<comment type="caution">
    <text evidence="1">The sequence shown here is derived from an EMBL/GenBank/DDBJ whole genome shotgun (WGS) entry which is preliminary data.</text>
</comment>
<dbReference type="Gene3D" id="3.40.1550.20">
    <property type="entry name" value="Transcriptional regulator MraZ domain"/>
    <property type="match status" value="1"/>
</dbReference>
<dbReference type="InterPro" id="IPR037914">
    <property type="entry name" value="SpoVT-AbrB_sf"/>
</dbReference>
<dbReference type="InterPro" id="IPR038619">
    <property type="entry name" value="MraZ_sf"/>
</dbReference>
<proteinExistence type="predicted"/>
<dbReference type="AlphaFoldDB" id="A0A6I4SSV0"/>
<dbReference type="EMBL" id="WTYM01000021">
    <property type="protein sequence ID" value="MXO58036.1"/>
    <property type="molecule type" value="Genomic_DNA"/>
</dbReference>
<name>A0A6I4SSV0_9SPHN</name>
<dbReference type="SUPFAM" id="SSF89447">
    <property type="entry name" value="AbrB/MazE/MraZ-like"/>
    <property type="match status" value="1"/>
</dbReference>
<reference evidence="1 2" key="1">
    <citation type="submission" date="2019-12" db="EMBL/GenBank/DDBJ databases">
        <title>Genomic-based taxomic classification of the family Erythrobacteraceae.</title>
        <authorList>
            <person name="Xu L."/>
        </authorList>
    </citation>
    <scope>NUCLEOTIDE SEQUENCE [LARGE SCALE GENOMIC DNA]</scope>
    <source>
        <strain evidence="1 2">MCCC 1K01500</strain>
    </source>
</reference>
<gene>
    <name evidence="1" type="ORF">GRI89_00560</name>
</gene>
<organism evidence="1 2">
    <name type="scientific">Croceibacterium salegens</name>
    <dbReference type="NCBI Taxonomy" id="1737568"/>
    <lineage>
        <taxon>Bacteria</taxon>
        <taxon>Pseudomonadati</taxon>
        <taxon>Pseudomonadota</taxon>
        <taxon>Alphaproteobacteria</taxon>
        <taxon>Sphingomonadales</taxon>
        <taxon>Erythrobacteraceae</taxon>
        <taxon>Croceibacterium</taxon>
    </lineage>
</organism>
<dbReference type="InterPro" id="IPR035644">
    <property type="entry name" value="MraZ_C"/>
</dbReference>
<keyword evidence="2" id="KW-1185">Reference proteome</keyword>
<dbReference type="Proteomes" id="UP000433652">
    <property type="component" value="Unassembled WGS sequence"/>
</dbReference>